<organism evidence="1 2">
    <name type="scientific">Rubellicoccus peritrichatus</name>
    <dbReference type="NCBI Taxonomy" id="3080537"/>
    <lineage>
        <taxon>Bacteria</taxon>
        <taxon>Pseudomonadati</taxon>
        <taxon>Verrucomicrobiota</taxon>
        <taxon>Opitutia</taxon>
        <taxon>Puniceicoccales</taxon>
        <taxon>Cerasicoccaceae</taxon>
        <taxon>Rubellicoccus</taxon>
    </lineage>
</organism>
<reference evidence="1 2" key="1">
    <citation type="submission" date="2023-10" db="EMBL/GenBank/DDBJ databases">
        <title>Rubellicoccus peritrichatus gen. nov., sp. nov., isolated from an algae of coral reef tank.</title>
        <authorList>
            <person name="Luo J."/>
        </authorList>
    </citation>
    <scope>NUCLEOTIDE SEQUENCE [LARGE SCALE GENOMIC DNA]</scope>
    <source>
        <strain evidence="1 2">CR14</strain>
    </source>
</reference>
<evidence type="ECO:0000313" key="2">
    <source>
        <dbReference type="Proteomes" id="UP001304300"/>
    </source>
</evidence>
<name>A0AAQ3L6Y8_9BACT</name>
<sequence>MDPIESANDAFAAGEFFFYEIAMLPKKDKEGRLLPVEWKIAERSKINESVLIEYPNRERLDLTDNIMIELEAAQLRKKGLYFAGRFNLQMAKRLQDES</sequence>
<dbReference type="RefSeq" id="WP_317832271.1">
    <property type="nucleotide sequence ID" value="NZ_CP136920.1"/>
</dbReference>
<proteinExistence type="predicted"/>
<protein>
    <submittedName>
        <fullName evidence="1">Uncharacterized protein</fullName>
    </submittedName>
</protein>
<keyword evidence="2" id="KW-1185">Reference proteome</keyword>
<evidence type="ECO:0000313" key="1">
    <source>
        <dbReference type="EMBL" id="WOO40146.1"/>
    </source>
</evidence>
<dbReference type="AlphaFoldDB" id="A0AAQ3L6Y8"/>
<dbReference type="KEGG" id="puo:RZN69_16110"/>
<dbReference type="Proteomes" id="UP001304300">
    <property type="component" value="Chromosome"/>
</dbReference>
<accession>A0AAQ3L6Y8</accession>
<gene>
    <name evidence="1" type="ORF">RZN69_16110</name>
</gene>
<dbReference type="EMBL" id="CP136920">
    <property type="protein sequence ID" value="WOO40146.1"/>
    <property type="molecule type" value="Genomic_DNA"/>
</dbReference>